<dbReference type="NCBIfam" id="TIGR00756">
    <property type="entry name" value="PPR"/>
    <property type="match status" value="1"/>
</dbReference>
<proteinExistence type="inferred from homology"/>
<sequence length="581" mass="62372">MYQLQGEIMQLFRAGHGGARPHPKVLPTIASRLVHACARVDRLDLAELVVGQLINDVQAFAAEQGTEIAAEMVGPAPFNALLQAYCRAGDAGKARMVLEEMQAVNVKPNGRTYMTLIKACGPQDVDHALNIFGAMLSTENMRVSKATFNKVLDICFAAGSSHREQTGKVFDHLLARYPVKPGCRAGPNATTLSLLISQCSSEADLDSVMKDAKAWCLWQAPLVQADVMRACLRIAGGEGQEEAGLAMCLDWANRYDRRGASLSVEAAAVVLDAYAATGALSGATSFVHETRTKTGLIDEGALRRFVKSIARRNDVAAIDPRSYQTVRRLWSDIGQRAPLPSWRTVLALIEAMGRVGDLQALQYLYTLVSNPAAAPTLDPAAIPLSGLHIDTLLVGRLHPQDPRLLRSLLFAFSTRLAVDPPSALSIARSAPASEPLALALFRTVRSRTDALPLLDAIITLAIVRGTPLRAPRLARALSRVIVRAAVPGHPPMAFSPAAELRRLGPWGRRVGVLSPAAIDTVQGAVVRAVARGVASAASDIREARDVENALAALEGWVNGVEPRARDVEAAVGMLNHWVETR</sequence>
<dbReference type="Pfam" id="PF13041">
    <property type="entry name" value="PPR_2"/>
    <property type="match status" value="1"/>
</dbReference>
<dbReference type="EMBL" id="KZ994434">
    <property type="protein sequence ID" value="RKO92944.1"/>
    <property type="molecule type" value="Genomic_DNA"/>
</dbReference>
<protein>
    <recommendedName>
        <fullName evidence="8">Pentacotripeptide-repeat region of PRORP domain-containing protein</fullName>
    </recommendedName>
</protein>
<dbReference type="InterPro" id="IPR011990">
    <property type="entry name" value="TPR-like_helical_dom_sf"/>
</dbReference>
<dbReference type="Proteomes" id="UP000269721">
    <property type="component" value="Unassembled WGS sequence"/>
</dbReference>
<evidence type="ECO:0000256" key="2">
    <source>
        <dbReference type="ARBA" id="ARBA00022737"/>
    </source>
</evidence>
<organism evidence="6 7">
    <name type="scientific">Blyttiomyces helicus</name>
    <dbReference type="NCBI Taxonomy" id="388810"/>
    <lineage>
        <taxon>Eukaryota</taxon>
        <taxon>Fungi</taxon>
        <taxon>Fungi incertae sedis</taxon>
        <taxon>Chytridiomycota</taxon>
        <taxon>Chytridiomycota incertae sedis</taxon>
        <taxon>Chytridiomycetes</taxon>
        <taxon>Chytridiomycetes incertae sedis</taxon>
        <taxon>Blyttiomyces</taxon>
    </lineage>
</organism>
<keyword evidence="7" id="KW-1185">Reference proteome</keyword>
<dbReference type="AlphaFoldDB" id="A0A4P9WJD4"/>
<dbReference type="Gene3D" id="1.25.40.10">
    <property type="entry name" value="Tetratricopeptide repeat domain"/>
    <property type="match status" value="2"/>
</dbReference>
<evidence type="ECO:0000256" key="1">
    <source>
        <dbReference type="ARBA" id="ARBA00006192"/>
    </source>
</evidence>
<evidence type="ECO:0000256" key="4">
    <source>
        <dbReference type="ARBA" id="ARBA00044511"/>
    </source>
</evidence>
<evidence type="ECO:0008006" key="8">
    <source>
        <dbReference type="Google" id="ProtNLM"/>
    </source>
</evidence>
<comment type="similarity">
    <text evidence="1">Belongs to the CCM1 family.</text>
</comment>
<dbReference type="PROSITE" id="PS51375">
    <property type="entry name" value="PPR"/>
    <property type="match status" value="1"/>
</dbReference>
<gene>
    <name evidence="6" type="ORF">BDK51DRAFT_25692</name>
</gene>
<keyword evidence="2" id="KW-0677">Repeat</keyword>
<comment type="subunit">
    <text evidence="4">Binds to mitochondrial small subunit 15S rRNA.</text>
</comment>
<dbReference type="InterPro" id="IPR002885">
    <property type="entry name" value="PPR_rpt"/>
</dbReference>
<comment type="function">
    <text evidence="3">Regulates mitochondrial small subunit maturation by controlling 15S rRNA 5'-end processing. Localizes to the 5' precursor of the 15S rRNA in a position that is subsequently occupied by mS47 in the mature yeast mtSSU. Uses structure and sequence-specific RNA recognition, binding to a single-stranded region of the precursor and specifically recognizing bases -6 to -1. The exchange of Ccm1 for mS47 is coupled to the irreversible removal of precursor rRNA that is accompanied by conformational changes of the mitoribosomal proteins uS5m and mS26. These conformational changes signal completion of 5'-end rRNA processing through protection of the mature 5'-end of the 15S rRNA and stabilization of mS47. The removal of the 5' precursor together with the dissociation of Ccm1 may be catalyzed by the 5'-3' exoribonuclease Pet127. Involved in the specific removal of group I introns in mitochondrial encoded transcripts.</text>
</comment>
<evidence type="ECO:0000313" key="7">
    <source>
        <dbReference type="Proteomes" id="UP000269721"/>
    </source>
</evidence>
<evidence type="ECO:0000256" key="3">
    <source>
        <dbReference type="ARBA" id="ARBA00044493"/>
    </source>
</evidence>
<feature type="repeat" description="PPR" evidence="5">
    <location>
        <begin position="74"/>
        <end position="108"/>
    </location>
</feature>
<evidence type="ECO:0000256" key="5">
    <source>
        <dbReference type="PROSITE-ProRule" id="PRU00708"/>
    </source>
</evidence>
<dbReference type="PANTHER" id="PTHR47447">
    <property type="entry name" value="OS03G0856100 PROTEIN"/>
    <property type="match status" value="1"/>
</dbReference>
<name>A0A4P9WJD4_9FUNG</name>
<accession>A0A4P9WJD4</accession>
<dbReference type="PANTHER" id="PTHR47447:SF17">
    <property type="entry name" value="OS12G0638900 PROTEIN"/>
    <property type="match status" value="1"/>
</dbReference>
<evidence type="ECO:0000313" key="6">
    <source>
        <dbReference type="EMBL" id="RKO92944.1"/>
    </source>
</evidence>
<dbReference type="OrthoDB" id="185373at2759"/>
<reference evidence="7" key="1">
    <citation type="journal article" date="2018" name="Nat. Microbiol.">
        <title>Leveraging single-cell genomics to expand the fungal tree of life.</title>
        <authorList>
            <person name="Ahrendt S.R."/>
            <person name="Quandt C.A."/>
            <person name="Ciobanu D."/>
            <person name="Clum A."/>
            <person name="Salamov A."/>
            <person name="Andreopoulos B."/>
            <person name="Cheng J.F."/>
            <person name="Woyke T."/>
            <person name="Pelin A."/>
            <person name="Henrissat B."/>
            <person name="Reynolds N.K."/>
            <person name="Benny G.L."/>
            <person name="Smith M.E."/>
            <person name="James T.Y."/>
            <person name="Grigoriev I.V."/>
        </authorList>
    </citation>
    <scope>NUCLEOTIDE SEQUENCE [LARGE SCALE GENOMIC DNA]</scope>
</reference>